<organism evidence="3 4">
    <name type="scientific">Macrostomum lignano</name>
    <dbReference type="NCBI Taxonomy" id="282301"/>
    <lineage>
        <taxon>Eukaryota</taxon>
        <taxon>Metazoa</taxon>
        <taxon>Spiralia</taxon>
        <taxon>Lophotrochozoa</taxon>
        <taxon>Platyhelminthes</taxon>
        <taxon>Rhabditophora</taxon>
        <taxon>Macrostomorpha</taxon>
        <taxon>Macrostomida</taxon>
        <taxon>Macrostomidae</taxon>
        <taxon>Macrostomum</taxon>
    </lineage>
</organism>
<keyword evidence="3" id="KW-1185">Reference proteome</keyword>
<sequence length="816" mass="90312">PSDFVLGNQVELKWIPDHTGFLSNEYAALKPQLLGPGPHPRLGNQLPGQRLGLIPSISSETGDNAADPEIIFNERGNKDIRKVCYKLDRTMENDSPSQEFIALQIDLNEAKKKFDSSAKQFHAQVKSETNFLRDSTRVILGSEGVSSQDKDRAVEALESFVDEIWGSFEQVMTPHVRRIVLSPAELITDHAEDPDWISSQDIKYYVDRLNNYPVTIREMDRLIVAMEIEINKIAECEARMRQLEAEAGPAGLQLDPTAAARLRDERKTAYQTRQNYWRRSSRDHIRGCPTIQRHDADERIAANSHPTECWGSSLVSEVLSYEYMRKCYQAELLKTEMEVQYFPYGGSITDYVMRLFDRKVAVSVTRALRFDGEPFTVDNGVRLLTKKLLGIRQADRNSLESWQRHVLHVWADGRAVTEALAEAHRQLPASVLGNAIVLLTCVRNCKEIFTNNLFQRIRKPPTRVPPSHWLSSSSSRLAERELRRHRQTAAPSVRRSFRSCRAAGKSLTSLLLKRSGDSSSGTSGFHFGRALREQPQMVVAGVGPVPSLLAASCRFLSSEAAQSAEGLFRVEGARPRLLLLRARLDADRSCDIPADTPPQDVCSTLKAWLRQLPRPLLPAATAEALSGAANSAREDCDGDAQQRLSALRAVAAANLGGDGGCSARALRLLCLVLHRLATAGCHGNRMDSASLATCLGPCLYGAATADSAETAARLNRGVALLIRSAPDIPDAAADADDAEAEPPCQKLHRRPRPRSLSRIREAVVRAVTRLGGQSRSRSRSRSTSVSLLRLPREPARMQPAAASSKPELTRVRSLLR</sequence>
<feature type="compositionally biased region" description="Basic residues" evidence="1">
    <location>
        <begin position="746"/>
        <end position="755"/>
    </location>
</feature>
<dbReference type="PANTHER" id="PTHR15670:SF4">
    <property type="entry name" value="RHO GTPASE-ACTIVATING PROTEIN 11A"/>
    <property type="match status" value="1"/>
</dbReference>
<proteinExistence type="predicted"/>
<dbReference type="PROSITE" id="PS50238">
    <property type="entry name" value="RHOGAP"/>
    <property type="match status" value="1"/>
</dbReference>
<name>A0A1I8HM51_9PLAT</name>
<dbReference type="InterPro" id="IPR000198">
    <property type="entry name" value="RhoGAP_dom"/>
</dbReference>
<dbReference type="SUPFAM" id="SSF48350">
    <property type="entry name" value="GTPase activation domain, GAP"/>
    <property type="match status" value="1"/>
</dbReference>
<feature type="compositionally biased region" description="Low complexity" evidence="1">
    <location>
        <begin position="769"/>
        <end position="789"/>
    </location>
</feature>
<dbReference type="PANTHER" id="PTHR15670">
    <property type="entry name" value="RHO GTPASE ACTIVATING PROTEIN 11A"/>
    <property type="match status" value="1"/>
</dbReference>
<feature type="region of interest" description="Disordered" evidence="1">
    <location>
        <begin position="769"/>
        <end position="816"/>
    </location>
</feature>
<dbReference type="Proteomes" id="UP000095280">
    <property type="component" value="Unplaced"/>
</dbReference>
<accession>A0A1I8HM51</accession>
<dbReference type="GO" id="GO:0005096">
    <property type="term" value="F:GTPase activator activity"/>
    <property type="evidence" value="ECO:0007669"/>
    <property type="project" value="TreeGrafter"/>
</dbReference>
<dbReference type="SMART" id="SM00324">
    <property type="entry name" value="RhoGAP"/>
    <property type="match status" value="1"/>
</dbReference>
<dbReference type="Pfam" id="PF00620">
    <property type="entry name" value="RhoGAP"/>
    <property type="match status" value="1"/>
</dbReference>
<feature type="region of interest" description="Disordered" evidence="1">
    <location>
        <begin position="732"/>
        <end position="755"/>
    </location>
</feature>
<dbReference type="InterPro" id="IPR042869">
    <property type="entry name" value="ARHGAP11A/B"/>
</dbReference>
<protein>
    <submittedName>
        <fullName evidence="4">Rho-GAP domain-containing protein</fullName>
    </submittedName>
</protein>
<dbReference type="GO" id="GO:0007165">
    <property type="term" value="P:signal transduction"/>
    <property type="evidence" value="ECO:0007669"/>
    <property type="project" value="InterPro"/>
</dbReference>
<feature type="domain" description="Rho-GAP" evidence="2">
    <location>
        <begin position="529"/>
        <end position="729"/>
    </location>
</feature>
<evidence type="ECO:0000256" key="1">
    <source>
        <dbReference type="SAM" id="MobiDB-lite"/>
    </source>
</evidence>
<dbReference type="CDD" id="cd00159">
    <property type="entry name" value="RhoGAP"/>
    <property type="match status" value="1"/>
</dbReference>
<dbReference type="WBParaSite" id="maker-uti_cns_0006929-snap-gene-0.5-mRNA-1">
    <property type="protein sequence ID" value="maker-uti_cns_0006929-snap-gene-0.5-mRNA-1"/>
    <property type="gene ID" value="maker-uti_cns_0006929-snap-gene-0.5"/>
</dbReference>
<dbReference type="Gene3D" id="1.10.555.10">
    <property type="entry name" value="Rho GTPase activation protein"/>
    <property type="match status" value="1"/>
</dbReference>
<reference evidence="4" key="1">
    <citation type="submission" date="2016-11" db="UniProtKB">
        <authorList>
            <consortium name="WormBaseParasite"/>
        </authorList>
    </citation>
    <scope>IDENTIFICATION</scope>
</reference>
<evidence type="ECO:0000313" key="3">
    <source>
        <dbReference type="Proteomes" id="UP000095280"/>
    </source>
</evidence>
<dbReference type="AlphaFoldDB" id="A0A1I8HM51"/>
<evidence type="ECO:0000259" key="2">
    <source>
        <dbReference type="PROSITE" id="PS50238"/>
    </source>
</evidence>
<evidence type="ECO:0000313" key="4">
    <source>
        <dbReference type="WBParaSite" id="maker-uti_cns_0006929-snap-gene-0.5-mRNA-1"/>
    </source>
</evidence>
<dbReference type="InterPro" id="IPR008936">
    <property type="entry name" value="Rho_GTPase_activation_prot"/>
</dbReference>